<dbReference type="PROSITE" id="PS50042">
    <property type="entry name" value="CNMP_BINDING_3"/>
    <property type="match status" value="1"/>
</dbReference>
<evidence type="ECO:0000256" key="1">
    <source>
        <dbReference type="ARBA" id="ARBA00023286"/>
    </source>
</evidence>
<dbReference type="Gene3D" id="2.60.120.10">
    <property type="entry name" value="Jelly Rolls"/>
    <property type="match status" value="1"/>
</dbReference>
<dbReference type="PANTHER" id="PTHR45638:SF11">
    <property type="entry name" value="CYCLIC NUCLEOTIDE-GATED CATION CHANNEL SUBUNIT A"/>
    <property type="match status" value="1"/>
</dbReference>
<dbReference type="GO" id="GO:0044877">
    <property type="term" value="F:protein-containing complex binding"/>
    <property type="evidence" value="ECO:0007669"/>
    <property type="project" value="TreeGrafter"/>
</dbReference>
<evidence type="ECO:0000313" key="4">
    <source>
        <dbReference type="Proteomes" id="UP000260363"/>
    </source>
</evidence>
<evidence type="ECO:0000313" key="3">
    <source>
        <dbReference type="EMBL" id="AJR10582.1"/>
    </source>
</evidence>
<accession>A0A070A220</accession>
<proteinExistence type="predicted"/>
<dbReference type="InterPro" id="IPR018490">
    <property type="entry name" value="cNMP-bd_dom_sf"/>
</dbReference>
<dbReference type="InterPro" id="IPR050866">
    <property type="entry name" value="CNG_cation_channel"/>
</dbReference>
<dbReference type="KEGG" id="cmx:DNC_02570"/>
<sequence length="137" mass="15410">MNLIDKAFLLKKTILFASLDMDVLLSIADKSEVMLFKASSEIFSEGQPSFSLYVIAEGCVRIFAKEPTINVRLKPLDCFGEESFFSSRVREYSAEAITLVKTLVLNKGQFLSIIEECPSVALALLELYSKQIVFRNQ</sequence>
<name>A0A070A220_CHLMR</name>
<dbReference type="CDD" id="cd00038">
    <property type="entry name" value="CAP_ED"/>
    <property type="match status" value="1"/>
</dbReference>
<keyword evidence="1" id="KW-1071">Ligand-gated ion channel</keyword>
<dbReference type="InterPro" id="IPR000595">
    <property type="entry name" value="cNMP-bd_dom"/>
</dbReference>
<dbReference type="OMA" id="TEIMIFK"/>
<dbReference type="AlphaFoldDB" id="A0A070A220"/>
<dbReference type="STRING" id="83560.NC80_02550"/>
<keyword evidence="1" id="KW-0406">Ion transport</keyword>
<feature type="domain" description="Cyclic nucleotide-binding" evidence="2">
    <location>
        <begin position="15"/>
        <end position="131"/>
    </location>
</feature>
<dbReference type="SUPFAM" id="SSF51206">
    <property type="entry name" value="cAMP-binding domain-like"/>
    <property type="match status" value="1"/>
</dbReference>
<dbReference type="GO" id="GO:0005221">
    <property type="term" value="F:intracellularly cyclic nucleotide-activated monoatomic cation channel activity"/>
    <property type="evidence" value="ECO:0007669"/>
    <property type="project" value="InterPro"/>
</dbReference>
<dbReference type="SMART" id="SM00100">
    <property type="entry name" value="cNMP"/>
    <property type="match status" value="1"/>
</dbReference>
<dbReference type="Pfam" id="PF00027">
    <property type="entry name" value="cNMP_binding"/>
    <property type="match status" value="1"/>
</dbReference>
<organism evidence="3 4">
    <name type="scientific">Chlamydia muridarum</name>
    <dbReference type="NCBI Taxonomy" id="83560"/>
    <lineage>
        <taxon>Bacteria</taxon>
        <taxon>Pseudomonadati</taxon>
        <taxon>Chlamydiota</taxon>
        <taxon>Chlamydiia</taxon>
        <taxon>Chlamydiales</taxon>
        <taxon>Chlamydiaceae</taxon>
        <taxon>Chlamydia/Chlamydophila group</taxon>
        <taxon>Chlamydia</taxon>
    </lineage>
</organism>
<dbReference type="PATRIC" id="fig|83560.10.peg.520"/>
<dbReference type="KEGG" id="cmm:NC80_02550"/>
<dbReference type="KEGG" id="cmg:NC81_02565"/>
<dbReference type="EMBL" id="CP007217">
    <property type="protein sequence ID" value="AJR10582.1"/>
    <property type="molecule type" value="Genomic_DNA"/>
</dbReference>
<protein>
    <submittedName>
        <fullName evidence="3">Crp/Fnr family transcriptional regulator</fullName>
    </submittedName>
</protein>
<dbReference type="PANTHER" id="PTHR45638">
    <property type="entry name" value="CYCLIC NUCLEOTIDE-GATED CATION CHANNEL SUBUNIT A"/>
    <property type="match status" value="1"/>
</dbReference>
<keyword evidence="1" id="KW-0407">Ion channel</keyword>
<gene>
    <name evidence="3" type="ORF">BD36_02735</name>
</gene>
<dbReference type="InterPro" id="IPR014710">
    <property type="entry name" value="RmlC-like_jellyroll"/>
</dbReference>
<reference evidence="3 4" key="1">
    <citation type="submission" date="2014-02" db="EMBL/GenBank/DDBJ databases">
        <authorList>
            <person name="Chen C."/>
            <person name="Conrad T.A."/>
            <person name="Zhou Z."/>
            <person name="Lai Z."/>
            <person name="Zhong G."/>
        </authorList>
    </citation>
    <scope>NUCLEOTIDE SEQUENCE [LARGE SCALE GENOMIC DNA]</scope>
    <source>
        <strain evidence="3 4">Nigg3-28</strain>
    </source>
</reference>
<evidence type="ECO:0000259" key="2">
    <source>
        <dbReference type="PROSITE" id="PS50042"/>
    </source>
</evidence>
<dbReference type="GeneID" id="1245866"/>
<dbReference type="RefSeq" id="WP_010230631.1">
    <property type="nucleotide sequence ID" value="NZ_CP007217.1"/>
</dbReference>
<keyword evidence="1" id="KW-0813">Transport</keyword>
<dbReference type="Proteomes" id="UP000260363">
    <property type="component" value="Chromosome"/>
</dbReference>